<keyword evidence="2 12" id="KW-1003">Cell membrane</keyword>
<dbReference type="InterPro" id="IPR003817">
    <property type="entry name" value="PS_Dcarbxylase"/>
</dbReference>
<feature type="active site" description="Charge relay system; for autoendoproteolytic cleavage activity" evidence="12">
    <location>
        <position position="147"/>
    </location>
</feature>
<dbReference type="InterPro" id="IPR033178">
    <property type="entry name" value="PSD_type1_pro"/>
</dbReference>
<keyword evidence="10 12" id="KW-1208">Phospholipid metabolism</keyword>
<dbReference type="EMBL" id="JBHLZN010000002">
    <property type="protein sequence ID" value="MFB9886508.1"/>
    <property type="molecule type" value="Genomic_DNA"/>
</dbReference>
<comment type="PTM">
    <text evidence="12">Is synthesized initially as an inactive proenzyme. Formation of the active enzyme involves a self-maturation process in which the active site pyruvoyl group is generated from an internal serine residue via an autocatalytic post-translational modification. Two non-identical subunits are generated from the proenzyme in this reaction, and the pyruvate is formed at the N-terminus of the alpha chain, which is derived from the carboxyl end of the proenzyme. The autoendoproteolytic cleavage occurs by a canonical serine protease mechanism, in which the side chain hydroxyl group of the serine supplies its oxygen atom to form the C-terminus of the beta chain, while the remainder of the serine residue undergoes an oxidative deamination to produce ammonia and the pyruvoyl prosthetic group on the alpha chain. During this reaction, the Ser that is part of the protease active site of the proenzyme becomes the pyruvoyl prosthetic group, which constitutes an essential element of the active site of the mature decarboxylase.</text>
</comment>
<keyword evidence="4 12" id="KW-0210">Decarboxylase</keyword>
<comment type="pathway">
    <text evidence="1">Lipid metabolism.</text>
</comment>
<comment type="subunit">
    <text evidence="12">Heterodimer of a large membrane-associated beta subunit and a small pyruvoyl-containing alpha subunit.</text>
</comment>
<dbReference type="NCBIfam" id="TIGR00163">
    <property type="entry name" value="PS_decarb"/>
    <property type="match status" value="1"/>
</dbReference>
<dbReference type="Pfam" id="PF02666">
    <property type="entry name" value="PS_Dcarbxylase"/>
    <property type="match status" value="1"/>
</dbReference>
<dbReference type="InterPro" id="IPR033177">
    <property type="entry name" value="PSD-B"/>
</dbReference>
<evidence type="ECO:0000256" key="8">
    <source>
        <dbReference type="ARBA" id="ARBA00023209"/>
    </source>
</evidence>
<keyword evidence="7 12" id="KW-0865">Zymogen</keyword>
<keyword evidence="5 12" id="KW-0443">Lipid metabolism</keyword>
<accession>A0ABV5ZB50</accession>
<feature type="active site" description="Charge relay system; for autoendoproteolytic cleavage activity" evidence="12">
    <location>
        <position position="251"/>
    </location>
</feature>
<keyword evidence="8 12" id="KW-0594">Phospholipid biosynthesis</keyword>
<dbReference type="HAMAP" id="MF_00662">
    <property type="entry name" value="PS_decarb_PSD_B_type1"/>
    <property type="match status" value="1"/>
</dbReference>
<gene>
    <name evidence="13" type="primary">asd</name>
    <name evidence="12" type="synonym">psd</name>
    <name evidence="13" type="ORF">ACFFLH_08810</name>
</gene>
<name>A0ABV5ZB50_9GAMM</name>
<evidence type="ECO:0000256" key="10">
    <source>
        <dbReference type="ARBA" id="ARBA00023264"/>
    </source>
</evidence>
<comment type="subcellular location">
    <subcellularLocation>
        <location evidence="12">Cell membrane</location>
        <topology evidence="12">Peripheral membrane protein</topology>
    </subcellularLocation>
</comment>
<dbReference type="EC" id="4.1.1.65" evidence="12"/>
<protein>
    <recommendedName>
        <fullName evidence="12">Phosphatidylserine decarboxylase proenzyme</fullName>
        <ecNumber evidence="12">4.1.1.65</ecNumber>
    </recommendedName>
    <component>
        <recommendedName>
            <fullName evidence="12">Phosphatidylserine decarboxylase alpha chain</fullName>
        </recommendedName>
    </component>
    <component>
        <recommendedName>
            <fullName evidence="12">Phosphatidylserine decarboxylase beta chain</fullName>
        </recommendedName>
    </component>
</protein>
<comment type="caution">
    <text evidence="13">The sequence shown here is derived from an EMBL/GenBank/DDBJ whole genome shotgun (WGS) entry which is preliminary data.</text>
</comment>
<comment type="pathway">
    <text evidence="12">Phospholipid metabolism; phosphatidylethanolamine biosynthesis; phosphatidylethanolamine from CDP-diacylglycerol: step 2/2.</text>
</comment>
<keyword evidence="6 12" id="KW-0472">Membrane</keyword>
<evidence type="ECO:0000256" key="1">
    <source>
        <dbReference type="ARBA" id="ARBA00005189"/>
    </source>
</evidence>
<proteinExistence type="inferred from homology"/>
<evidence type="ECO:0000256" key="12">
    <source>
        <dbReference type="HAMAP-Rule" id="MF_00662"/>
    </source>
</evidence>
<dbReference type="GO" id="GO:0004609">
    <property type="term" value="F:phosphatidylserine decarboxylase activity"/>
    <property type="evidence" value="ECO:0007669"/>
    <property type="project" value="UniProtKB-EC"/>
</dbReference>
<evidence type="ECO:0000313" key="14">
    <source>
        <dbReference type="Proteomes" id="UP001589628"/>
    </source>
</evidence>
<feature type="modified residue" description="Pyruvic acid (Ser); by autocatalysis" evidence="12">
    <location>
        <position position="251"/>
    </location>
</feature>
<evidence type="ECO:0000256" key="11">
    <source>
        <dbReference type="ARBA" id="ARBA00023317"/>
    </source>
</evidence>
<dbReference type="PANTHER" id="PTHR10067">
    <property type="entry name" value="PHOSPHATIDYLSERINE DECARBOXYLASE"/>
    <property type="match status" value="1"/>
</dbReference>
<comment type="function">
    <text evidence="12">Catalyzes the formation of phosphatidylethanolamine (PtdEtn) from phosphatidylserine (PtdSer).</text>
</comment>
<keyword evidence="3 12" id="KW-0444">Lipid biosynthesis</keyword>
<evidence type="ECO:0000256" key="5">
    <source>
        <dbReference type="ARBA" id="ARBA00023098"/>
    </source>
</evidence>
<sequence length="288" mass="31872">MKTTLFIALQQLLPQHALSRLTGALARCRWPWLKDLLIGSFIRYFKVDMSEAAEPNPKAYPHFNAFFTRPLKEGARPLPADDRLILCPADGSISEMGKLHAGRILQAKGRSYSATALLGGRADWGALFEDGHFATVYLSPRDYHRVHMPVAGTLTDMLYVPGDLFSVNQTTAEEVDNLFARNERLVCLFETEYGPMAVVLVGALIVAGIETPWAGQVAPAPLTPRQLYSLTPSQPIQLERGAEMGRFWLGSTAIVLFGKDRINWLEGWQAGRATRMGEAMGQPLSTQE</sequence>
<comment type="catalytic activity">
    <reaction evidence="12">
        <text>a 1,2-diacyl-sn-glycero-3-phospho-L-serine + H(+) = a 1,2-diacyl-sn-glycero-3-phosphoethanolamine + CO2</text>
        <dbReference type="Rhea" id="RHEA:20828"/>
        <dbReference type="ChEBI" id="CHEBI:15378"/>
        <dbReference type="ChEBI" id="CHEBI:16526"/>
        <dbReference type="ChEBI" id="CHEBI:57262"/>
        <dbReference type="ChEBI" id="CHEBI:64612"/>
        <dbReference type="EC" id="4.1.1.65"/>
    </reaction>
</comment>
<keyword evidence="14" id="KW-1185">Reference proteome</keyword>
<evidence type="ECO:0000256" key="6">
    <source>
        <dbReference type="ARBA" id="ARBA00023136"/>
    </source>
</evidence>
<evidence type="ECO:0000313" key="13">
    <source>
        <dbReference type="EMBL" id="MFB9886508.1"/>
    </source>
</evidence>
<feature type="active site" description="Schiff-base intermediate with substrate; via pyruvic acid; for decarboxylase activity" evidence="12">
    <location>
        <position position="251"/>
    </location>
</feature>
<dbReference type="PANTHER" id="PTHR10067:SF6">
    <property type="entry name" value="PHOSPHATIDYLSERINE DECARBOXYLASE PROENZYME, MITOCHONDRIAL"/>
    <property type="match status" value="1"/>
</dbReference>
<keyword evidence="11 12" id="KW-0670">Pyruvate</keyword>
<comment type="similarity">
    <text evidence="12">Belongs to the phosphatidylserine decarboxylase family. PSD-B subfamily. Prokaryotic type I sub-subfamily.</text>
</comment>
<comment type="cofactor">
    <cofactor evidence="12">
        <name>pyruvate</name>
        <dbReference type="ChEBI" id="CHEBI:15361"/>
    </cofactor>
    <text evidence="12">Binds 1 pyruvoyl group covalently per subunit.</text>
</comment>
<dbReference type="RefSeq" id="WP_027311944.1">
    <property type="nucleotide sequence ID" value="NZ_JAUESS010000003.1"/>
</dbReference>
<feature type="chain" id="PRO_5044898447" description="Phosphatidylserine decarboxylase alpha chain" evidence="12">
    <location>
        <begin position="251"/>
        <end position="288"/>
    </location>
</feature>
<feature type="active site" description="Charge relay system; for autoendoproteolytic cleavage activity" evidence="12">
    <location>
        <position position="90"/>
    </location>
</feature>
<evidence type="ECO:0000256" key="7">
    <source>
        <dbReference type="ARBA" id="ARBA00023145"/>
    </source>
</evidence>
<feature type="chain" id="PRO_5044898448" description="Phosphatidylserine decarboxylase beta chain" evidence="12">
    <location>
        <begin position="1"/>
        <end position="250"/>
    </location>
</feature>
<evidence type="ECO:0000256" key="2">
    <source>
        <dbReference type="ARBA" id="ARBA00022475"/>
    </source>
</evidence>
<keyword evidence="9 12" id="KW-0456">Lyase</keyword>
<evidence type="ECO:0000256" key="4">
    <source>
        <dbReference type="ARBA" id="ARBA00022793"/>
    </source>
</evidence>
<reference evidence="13 14" key="1">
    <citation type="submission" date="2024-09" db="EMBL/GenBank/DDBJ databases">
        <authorList>
            <person name="Sun Q."/>
            <person name="Mori K."/>
        </authorList>
    </citation>
    <scope>NUCLEOTIDE SEQUENCE [LARGE SCALE GENOMIC DNA]</scope>
    <source>
        <strain evidence="13 14">ATCC 51285</strain>
    </source>
</reference>
<evidence type="ECO:0000256" key="3">
    <source>
        <dbReference type="ARBA" id="ARBA00022516"/>
    </source>
</evidence>
<dbReference type="Proteomes" id="UP001589628">
    <property type="component" value="Unassembled WGS sequence"/>
</dbReference>
<feature type="site" description="Cleavage (non-hydrolytic); by autocatalysis" evidence="12">
    <location>
        <begin position="250"/>
        <end position="251"/>
    </location>
</feature>
<organism evidence="13 14">
    <name type="scientific">Balneatrix alpica</name>
    <dbReference type="NCBI Taxonomy" id="75684"/>
    <lineage>
        <taxon>Bacteria</taxon>
        <taxon>Pseudomonadati</taxon>
        <taxon>Pseudomonadota</taxon>
        <taxon>Gammaproteobacteria</taxon>
        <taxon>Oceanospirillales</taxon>
        <taxon>Balneatrichaceae</taxon>
        <taxon>Balneatrix</taxon>
    </lineage>
</organism>
<evidence type="ECO:0000256" key="9">
    <source>
        <dbReference type="ARBA" id="ARBA00023239"/>
    </source>
</evidence>